<feature type="compositionally biased region" description="Basic and acidic residues" evidence="1">
    <location>
        <begin position="288"/>
        <end position="307"/>
    </location>
</feature>
<dbReference type="AlphaFoldDB" id="A0A2V0PQI1"/>
<evidence type="ECO:0000256" key="1">
    <source>
        <dbReference type="SAM" id="MobiDB-lite"/>
    </source>
</evidence>
<feature type="compositionally biased region" description="Low complexity" evidence="1">
    <location>
        <begin position="267"/>
        <end position="279"/>
    </location>
</feature>
<protein>
    <submittedName>
        <fullName evidence="2">Uncharacterized protein</fullName>
    </submittedName>
</protein>
<gene>
    <name evidence="2" type="ORF">Rsub_12395</name>
</gene>
<dbReference type="EMBL" id="BDRX01000172">
    <property type="protein sequence ID" value="GBF99767.1"/>
    <property type="molecule type" value="Genomic_DNA"/>
</dbReference>
<sequence>MDEAAQVVASGASLRTLFCSADELASLLLAAERLARLAPALALPGGVDGAVVGRTLYTGALALRRVVRVERLALADDGTLDRDATLLVLRPGEAGPVPLRALHAEAADRVSPAMWAGGARAYQEGERCFAALAAAAATRADRHSRGSSSDWECSSAGGSGGGGLFLGTRAACALVAARLAMLRLLSGPLASLSVTLQMCGVGLGDAVALLRSGGFPSEATSSVLRLVQTVCAARQQPPDPAAMAALMAQLQGPEDVLAAWQADRQQAEAQPGEGQQQQQPERKHKRGRPDSERAAPHERPAARERSPERRRRSPPPRGACAGLAGGAGVPPWLPNLRRTHA</sequence>
<dbReference type="STRING" id="307507.A0A2V0PQI1"/>
<dbReference type="Proteomes" id="UP000247498">
    <property type="component" value="Unassembled WGS sequence"/>
</dbReference>
<feature type="region of interest" description="Disordered" evidence="1">
    <location>
        <begin position="264"/>
        <end position="341"/>
    </location>
</feature>
<reference evidence="2 3" key="1">
    <citation type="journal article" date="2018" name="Sci. Rep.">
        <title>Raphidocelis subcapitata (=Pseudokirchneriella subcapitata) provides an insight into genome evolution and environmental adaptations in the Sphaeropleales.</title>
        <authorList>
            <person name="Suzuki S."/>
            <person name="Yamaguchi H."/>
            <person name="Nakajima N."/>
            <person name="Kawachi M."/>
        </authorList>
    </citation>
    <scope>NUCLEOTIDE SEQUENCE [LARGE SCALE GENOMIC DNA]</scope>
    <source>
        <strain evidence="2 3">NIES-35</strain>
    </source>
</reference>
<accession>A0A2V0PQI1</accession>
<name>A0A2V0PQI1_9CHLO</name>
<evidence type="ECO:0000313" key="2">
    <source>
        <dbReference type="EMBL" id="GBF99767.1"/>
    </source>
</evidence>
<comment type="caution">
    <text evidence="2">The sequence shown here is derived from an EMBL/GenBank/DDBJ whole genome shotgun (WGS) entry which is preliminary data.</text>
</comment>
<proteinExistence type="predicted"/>
<keyword evidence="3" id="KW-1185">Reference proteome</keyword>
<evidence type="ECO:0000313" key="3">
    <source>
        <dbReference type="Proteomes" id="UP000247498"/>
    </source>
</evidence>
<organism evidence="2 3">
    <name type="scientific">Raphidocelis subcapitata</name>
    <dbReference type="NCBI Taxonomy" id="307507"/>
    <lineage>
        <taxon>Eukaryota</taxon>
        <taxon>Viridiplantae</taxon>
        <taxon>Chlorophyta</taxon>
        <taxon>core chlorophytes</taxon>
        <taxon>Chlorophyceae</taxon>
        <taxon>CS clade</taxon>
        <taxon>Sphaeropleales</taxon>
        <taxon>Selenastraceae</taxon>
        <taxon>Raphidocelis</taxon>
    </lineage>
</organism>
<dbReference type="InParanoid" id="A0A2V0PQI1"/>